<dbReference type="SFLD" id="SFLDS00029">
    <property type="entry name" value="Radical_SAM"/>
    <property type="match status" value="1"/>
</dbReference>
<dbReference type="GO" id="GO:1904047">
    <property type="term" value="F:S-adenosyl-L-methionine binding"/>
    <property type="evidence" value="ECO:0007669"/>
    <property type="project" value="UniProtKB-UniRule"/>
</dbReference>
<dbReference type="Proteomes" id="UP000177876">
    <property type="component" value="Unassembled WGS sequence"/>
</dbReference>
<evidence type="ECO:0000313" key="10">
    <source>
        <dbReference type="EMBL" id="OFW55735.1"/>
    </source>
</evidence>
<dbReference type="EMBL" id="MELK01000052">
    <property type="protein sequence ID" value="OFW55735.1"/>
    <property type="molecule type" value="Genomic_DNA"/>
</dbReference>
<comment type="function">
    <text evidence="8">Catalyzes the complex heterocyclic radical-mediated conversion of 6-carboxy-5,6,7,8-tetrahydropterin (CPH4) to 7-carboxy-7-deazaguanine (CDG), a step common to the biosynthetic pathways of all 7-deazapurine-containing compounds.</text>
</comment>
<dbReference type="SUPFAM" id="SSF102114">
    <property type="entry name" value="Radical SAM enzymes"/>
    <property type="match status" value="1"/>
</dbReference>
<keyword evidence="1 8" id="KW-0004">4Fe-4S</keyword>
<dbReference type="InterPro" id="IPR058240">
    <property type="entry name" value="rSAM_sf"/>
</dbReference>
<dbReference type="PANTHER" id="PTHR42836:SF1">
    <property type="entry name" value="7-CARBOXY-7-DEAZAGUANINE SYNTHASE"/>
    <property type="match status" value="1"/>
</dbReference>
<comment type="caution">
    <text evidence="10">The sequence shown here is derived from an EMBL/GenBank/DDBJ whole genome shotgun (WGS) entry which is preliminary data.</text>
</comment>
<comment type="cofactor">
    <cofactor evidence="8">
        <name>[4Fe-4S] cluster</name>
        <dbReference type="ChEBI" id="CHEBI:49883"/>
    </cofactor>
    <text evidence="8">Binds 1 [4Fe-4S] cluster. The cluster is coordinated with 3 cysteines and an exchangeable S-adenosyl-L-methionine.</text>
</comment>
<comment type="subunit">
    <text evidence="8">Homodimer.</text>
</comment>
<comment type="cofactor">
    <cofactor evidence="8">
        <name>S-adenosyl-L-methionine</name>
        <dbReference type="ChEBI" id="CHEBI:59789"/>
    </cofactor>
    <text evidence="8">Binds 1 S-adenosyl-L-methionine per subunit.</text>
</comment>
<feature type="binding site" evidence="8">
    <location>
        <position position="29"/>
    </location>
    <ligand>
        <name>[4Fe-4S] cluster</name>
        <dbReference type="ChEBI" id="CHEBI:49883"/>
        <note>4Fe-4S-S-AdoMet</note>
    </ligand>
</feature>
<evidence type="ECO:0000256" key="3">
    <source>
        <dbReference type="ARBA" id="ARBA00022723"/>
    </source>
</evidence>
<feature type="domain" description="Radical SAM core" evidence="9">
    <location>
        <begin position="16"/>
        <end position="240"/>
    </location>
</feature>
<dbReference type="InterPro" id="IPR013785">
    <property type="entry name" value="Aldolase_TIM"/>
</dbReference>
<dbReference type="Pfam" id="PF04055">
    <property type="entry name" value="Radical_SAM"/>
    <property type="match status" value="1"/>
</dbReference>
<evidence type="ECO:0000256" key="1">
    <source>
        <dbReference type="ARBA" id="ARBA00022485"/>
    </source>
</evidence>
<dbReference type="AlphaFoldDB" id="A0A1F2WFV0"/>
<evidence type="ECO:0000256" key="6">
    <source>
        <dbReference type="ARBA" id="ARBA00023014"/>
    </source>
</evidence>
<dbReference type="PANTHER" id="PTHR42836">
    <property type="entry name" value="7-CARBOXY-7-DEAZAGUANINE SYNTHASE"/>
    <property type="match status" value="1"/>
</dbReference>
<keyword evidence="5 8" id="KW-0408">Iron</keyword>
<dbReference type="PROSITE" id="PS51918">
    <property type="entry name" value="RADICAL_SAM"/>
    <property type="match status" value="1"/>
</dbReference>
<comment type="catalytic activity">
    <reaction evidence="8">
        <text>6-carboxy-5,6,7,8-tetrahydropterin + H(+) = 7-carboxy-7-carbaguanine + NH4(+)</text>
        <dbReference type="Rhea" id="RHEA:27974"/>
        <dbReference type="ChEBI" id="CHEBI:15378"/>
        <dbReference type="ChEBI" id="CHEBI:28938"/>
        <dbReference type="ChEBI" id="CHEBI:61032"/>
        <dbReference type="ChEBI" id="CHEBI:61036"/>
        <dbReference type="EC" id="4.3.99.3"/>
    </reaction>
</comment>
<dbReference type="UniPathway" id="UPA00391"/>
<dbReference type="CDD" id="cd01335">
    <property type="entry name" value="Radical_SAM"/>
    <property type="match status" value="1"/>
</dbReference>
<evidence type="ECO:0000256" key="2">
    <source>
        <dbReference type="ARBA" id="ARBA00022691"/>
    </source>
</evidence>
<organism evidence="10 11">
    <name type="scientific">Candidatus Solincola sediminis</name>
    <dbReference type="NCBI Taxonomy" id="1797199"/>
    <lineage>
        <taxon>Bacteria</taxon>
        <taxon>Bacillati</taxon>
        <taxon>Actinomycetota</taxon>
        <taxon>Candidatus Geothermincolia</taxon>
        <taxon>Candidatus Geothermincolales</taxon>
        <taxon>Candidatus Geothermincolaceae</taxon>
        <taxon>Candidatus Solincola</taxon>
    </lineage>
</organism>
<gene>
    <name evidence="8" type="primary">queE</name>
    <name evidence="10" type="ORF">A2Y75_06055</name>
</gene>
<feature type="binding site" evidence="8">
    <location>
        <position position="89"/>
    </location>
    <ligand>
        <name>S-adenosyl-L-methionine</name>
        <dbReference type="ChEBI" id="CHEBI:59789"/>
    </ligand>
</feature>
<feature type="binding site" evidence="8">
    <location>
        <position position="33"/>
    </location>
    <ligand>
        <name>[4Fe-4S] cluster</name>
        <dbReference type="ChEBI" id="CHEBI:49883"/>
        <note>4Fe-4S-S-AdoMet</note>
    </ligand>
</feature>
<protein>
    <recommendedName>
        <fullName evidence="8">7-carboxy-7-deazaguanine synthase</fullName>
        <shortName evidence="8">CDG synthase</shortName>
        <ecNumber evidence="8">4.3.99.3</ecNumber>
    </recommendedName>
    <alternativeName>
        <fullName evidence="8">Queuosine biosynthesis protein QueE</fullName>
    </alternativeName>
</protein>
<proteinExistence type="inferred from homology"/>
<dbReference type="GO" id="GO:0051539">
    <property type="term" value="F:4 iron, 4 sulfur cluster binding"/>
    <property type="evidence" value="ECO:0007669"/>
    <property type="project" value="UniProtKB-UniRule"/>
</dbReference>
<dbReference type="STRING" id="1797197.A2Y75_06055"/>
<name>A0A1F2WFV0_9ACTN</name>
<evidence type="ECO:0000256" key="5">
    <source>
        <dbReference type="ARBA" id="ARBA00023004"/>
    </source>
</evidence>
<feature type="binding site" evidence="8">
    <location>
        <begin position="35"/>
        <end position="37"/>
    </location>
    <ligand>
        <name>S-adenosyl-L-methionine</name>
        <dbReference type="ChEBI" id="CHEBI:59789"/>
    </ligand>
</feature>
<dbReference type="Gene3D" id="3.20.20.70">
    <property type="entry name" value="Aldolase class I"/>
    <property type="match status" value="1"/>
</dbReference>
<keyword evidence="3 8" id="KW-0479">Metal-binding</keyword>
<comment type="pathway">
    <text evidence="8">Purine metabolism; 7-cyano-7-deazaguanine biosynthesis.</text>
</comment>
<keyword evidence="8" id="KW-0671">Queuosine biosynthesis</keyword>
<evidence type="ECO:0000256" key="4">
    <source>
        <dbReference type="ARBA" id="ARBA00022842"/>
    </source>
</evidence>
<feature type="binding site" evidence="8">
    <location>
        <begin position="10"/>
        <end position="12"/>
    </location>
    <ligand>
        <name>substrate</name>
    </ligand>
</feature>
<reference evidence="10 11" key="1">
    <citation type="journal article" date="2016" name="Nat. Commun.">
        <title>Thousands of microbial genomes shed light on interconnected biogeochemical processes in an aquifer system.</title>
        <authorList>
            <person name="Anantharaman K."/>
            <person name="Brown C.T."/>
            <person name="Hug L.A."/>
            <person name="Sharon I."/>
            <person name="Castelle C.J."/>
            <person name="Probst A.J."/>
            <person name="Thomas B.C."/>
            <person name="Singh A."/>
            <person name="Wilkins M.J."/>
            <person name="Karaoz U."/>
            <person name="Brodie E.L."/>
            <person name="Williams K.H."/>
            <person name="Hubbard S.S."/>
            <person name="Banfield J.F."/>
        </authorList>
    </citation>
    <scope>NUCLEOTIDE SEQUENCE [LARGE SCALE GENOMIC DNA]</scope>
</reference>
<keyword evidence="6 8" id="KW-0411">Iron-sulfur</keyword>
<dbReference type="GO" id="GO:0016840">
    <property type="term" value="F:carbon-nitrogen lyase activity"/>
    <property type="evidence" value="ECO:0007669"/>
    <property type="project" value="UniProtKB-UniRule"/>
</dbReference>
<dbReference type="InterPro" id="IPR024924">
    <property type="entry name" value="7-CO-7-deazaguanine_synth-like"/>
</dbReference>
<dbReference type="InterPro" id="IPR007197">
    <property type="entry name" value="rSAM"/>
</dbReference>
<evidence type="ECO:0000256" key="7">
    <source>
        <dbReference type="ARBA" id="ARBA00023239"/>
    </source>
</evidence>
<evidence type="ECO:0000313" key="11">
    <source>
        <dbReference type="Proteomes" id="UP000177876"/>
    </source>
</evidence>
<comment type="cofactor">
    <cofactor evidence="8">
        <name>Mg(2+)</name>
        <dbReference type="ChEBI" id="CHEBI:18420"/>
    </cofactor>
</comment>
<evidence type="ECO:0000256" key="8">
    <source>
        <dbReference type="HAMAP-Rule" id="MF_00917"/>
    </source>
</evidence>
<feature type="binding site" evidence="8">
    <location>
        <position position="25"/>
    </location>
    <ligand>
        <name>substrate</name>
    </ligand>
</feature>
<feature type="binding site" evidence="8">
    <location>
        <position position="38"/>
    </location>
    <ligand>
        <name>Mg(2+)</name>
        <dbReference type="ChEBI" id="CHEBI:18420"/>
    </ligand>
</feature>
<sequence>MYLHEIFPSFQGEGLLLGVRQVFLRLSGCNLACDYCDTTEARIKSDTFTIPDAEGNKQTLPNPIDVEETARLVGELWKPSMHSVSLTGGEPLLQAEELTALLPLLKQQGMPIYLETNGTRYEELKILLPHIDWIAMDIKLPSSQGGKDLFAEHVRFLEIAAIANIFLKMVITPESGEDELSKMCAFLSRESRSVTLVLQPATSADGSIALDRAIRLHGIASAYFNDVRVIPQMHRLWGIK</sequence>
<accession>A0A1F2WFV0</accession>
<comment type="similarity">
    <text evidence="8">Belongs to the radical SAM superfamily. 7-carboxy-7-deazaguanine synthase family.</text>
</comment>
<feature type="binding site" evidence="8">
    <location>
        <position position="87"/>
    </location>
    <ligand>
        <name>substrate</name>
    </ligand>
</feature>
<feature type="binding site" evidence="8">
    <location>
        <position position="36"/>
    </location>
    <ligand>
        <name>[4Fe-4S] cluster</name>
        <dbReference type="ChEBI" id="CHEBI:49883"/>
        <note>4Fe-4S-S-AdoMet</note>
    </ligand>
</feature>
<keyword evidence="4 8" id="KW-0460">Magnesium</keyword>
<keyword evidence="2 8" id="KW-0949">S-adenosyl-L-methionine</keyword>
<dbReference type="GO" id="GO:0008616">
    <property type="term" value="P:tRNA queuosine(34) biosynthetic process"/>
    <property type="evidence" value="ECO:0007669"/>
    <property type="project" value="UniProtKB-UniRule"/>
</dbReference>
<dbReference type="HAMAP" id="MF_00917">
    <property type="entry name" value="QueE"/>
    <property type="match status" value="1"/>
</dbReference>
<comment type="caution">
    <text evidence="8">Lacks conserved residue(s) required for the propagation of feature annotation.</text>
</comment>
<dbReference type="EC" id="4.3.99.3" evidence="8"/>
<keyword evidence="7 8" id="KW-0456">Lyase</keyword>
<evidence type="ECO:0000259" key="9">
    <source>
        <dbReference type="PROSITE" id="PS51918"/>
    </source>
</evidence>
<dbReference type="PIRSF" id="PIRSF000370">
    <property type="entry name" value="QueE"/>
    <property type="match status" value="1"/>
</dbReference>
<dbReference type="GO" id="GO:0000287">
    <property type="term" value="F:magnesium ion binding"/>
    <property type="evidence" value="ECO:0007669"/>
    <property type="project" value="UniProtKB-UniRule"/>
</dbReference>